<name>A0AAD8ENN5_DIPPU</name>
<evidence type="ECO:0000313" key="1">
    <source>
        <dbReference type="EMBL" id="KAJ9597460.1"/>
    </source>
</evidence>
<dbReference type="Proteomes" id="UP001233999">
    <property type="component" value="Unassembled WGS sequence"/>
</dbReference>
<protein>
    <submittedName>
        <fullName evidence="1">Uncharacterized protein</fullName>
    </submittedName>
</protein>
<keyword evidence="2" id="KW-1185">Reference proteome</keyword>
<proteinExistence type="predicted"/>
<organism evidence="1 2">
    <name type="scientific">Diploptera punctata</name>
    <name type="common">Pacific beetle cockroach</name>
    <dbReference type="NCBI Taxonomy" id="6984"/>
    <lineage>
        <taxon>Eukaryota</taxon>
        <taxon>Metazoa</taxon>
        <taxon>Ecdysozoa</taxon>
        <taxon>Arthropoda</taxon>
        <taxon>Hexapoda</taxon>
        <taxon>Insecta</taxon>
        <taxon>Pterygota</taxon>
        <taxon>Neoptera</taxon>
        <taxon>Polyneoptera</taxon>
        <taxon>Dictyoptera</taxon>
        <taxon>Blattodea</taxon>
        <taxon>Blaberoidea</taxon>
        <taxon>Blaberidae</taxon>
        <taxon>Diplopterinae</taxon>
        <taxon>Diploptera</taxon>
    </lineage>
</organism>
<dbReference type="AlphaFoldDB" id="A0AAD8ENN5"/>
<reference evidence="1" key="1">
    <citation type="journal article" date="2023" name="IScience">
        <title>Live-bearing cockroach genome reveals convergent evolutionary mechanisms linked to viviparity in insects and beyond.</title>
        <authorList>
            <person name="Fouks B."/>
            <person name="Harrison M.C."/>
            <person name="Mikhailova A.A."/>
            <person name="Marchal E."/>
            <person name="English S."/>
            <person name="Carruthers M."/>
            <person name="Jennings E.C."/>
            <person name="Chiamaka E.L."/>
            <person name="Frigard R.A."/>
            <person name="Pippel M."/>
            <person name="Attardo G.M."/>
            <person name="Benoit J.B."/>
            <person name="Bornberg-Bauer E."/>
            <person name="Tobe S.S."/>
        </authorList>
    </citation>
    <scope>NUCLEOTIDE SEQUENCE</scope>
    <source>
        <strain evidence="1">Stay&amp;Tobe</strain>
    </source>
</reference>
<sequence>MTPVGVPIKSNKIGDTKRLFRLHFADRWEGNPDLQFYHEIINRDTIDEDVSEDKLEGGMMEDADEL</sequence>
<gene>
    <name evidence="1" type="ORF">L9F63_011681</name>
</gene>
<comment type="caution">
    <text evidence="1">The sequence shown here is derived from an EMBL/GenBank/DDBJ whole genome shotgun (WGS) entry which is preliminary data.</text>
</comment>
<evidence type="ECO:0000313" key="2">
    <source>
        <dbReference type="Proteomes" id="UP001233999"/>
    </source>
</evidence>
<reference evidence="1" key="2">
    <citation type="submission" date="2023-05" db="EMBL/GenBank/DDBJ databases">
        <authorList>
            <person name="Fouks B."/>
        </authorList>
    </citation>
    <scope>NUCLEOTIDE SEQUENCE</scope>
    <source>
        <strain evidence="1">Stay&amp;Tobe</strain>
        <tissue evidence="1">Testes</tissue>
    </source>
</reference>
<accession>A0AAD8ENN5</accession>
<dbReference type="EMBL" id="JASPKZ010001607">
    <property type="protein sequence ID" value="KAJ9597460.1"/>
    <property type="molecule type" value="Genomic_DNA"/>
</dbReference>